<reference evidence="1" key="1">
    <citation type="submission" date="2024-05" db="EMBL/GenBank/DDBJ databases">
        <title>Metabacillus sp. nov., isolated from the rhizosphere soil of tomato plants.</title>
        <authorList>
            <person name="Ma R."/>
        </authorList>
    </citation>
    <scope>NUCLEOTIDE SEQUENCE</scope>
    <source>
        <strain evidence="1">DBTR6</strain>
    </source>
</reference>
<name>A0ABS7URR7_9BACI</name>
<gene>
    <name evidence="1" type="ORF">K9V48_12215</name>
</gene>
<evidence type="ECO:0000313" key="1">
    <source>
        <dbReference type="EMBL" id="MBZ5750995.1"/>
    </source>
</evidence>
<dbReference type="RefSeq" id="WP_224139273.1">
    <property type="nucleotide sequence ID" value="NZ_JAIQUM010000024.1"/>
</dbReference>
<organism evidence="1 2">
    <name type="scientific">Metabacillus rhizolycopersici</name>
    <dbReference type="NCBI Taxonomy" id="2875709"/>
    <lineage>
        <taxon>Bacteria</taxon>
        <taxon>Bacillati</taxon>
        <taxon>Bacillota</taxon>
        <taxon>Bacilli</taxon>
        <taxon>Bacillales</taxon>
        <taxon>Bacillaceae</taxon>
        <taxon>Metabacillus</taxon>
    </lineage>
</organism>
<keyword evidence="2" id="KW-1185">Reference proteome</keyword>
<dbReference type="Proteomes" id="UP001165287">
    <property type="component" value="Unassembled WGS sequence"/>
</dbReference>
<sequence>MKFRHWSLIKLRDFYWKQPGWSKNKHTRVAYPEDLALLLLWHPYNESAYHHYEIPNVHYTVVTVAGKWAPGEMTAGVLAYTLWSKVMNHKPDTING</sequence>
<comment type="caution">
    <text evidence="1">The sequence shown here is derived from an EMBL/GenBank/DDBJ whole genome shotgun (WGS) entry which is preliminary data.</text>
</comment>
<accession>A0ABS7URR7</accession>
<dbReference type="EMBL" id="JAIQUM010000024">
    <property type="protein sequence ID" value="MBZ5750995.1"/>
    <property type="molecule type" value="Genomic_DNA"/>
</dbReference>
<evidence type="ECO:0000313" key="2">
    <source>
        <dbReference type="Proteomes" id="UP001165287"/>
    </source>
</evidence>
<protein>
    <submittedName>
        <fullName evidence="1">Uncharacterized protein</fullName>
    </submittedName>
</protein>
<proteinExistence type="predicted"/>